<dbReference type="AlphaFoldDB" id="A0A168P8E4"/>
<proteinExistence type="predicted"/>
<dbReference type="STRING" id="747725.A0A168P8E4"/>
<keyword evidence="2" id="KW-1185">Reference proteome</keyword>
<reference evidence="1 2" key="1">
    <citation type="submission" date="2015-06" db="EMBL/GenBank/DDBJ databases">
        <title>Expansion of signal transduction pathways in fungi by whole-genome duplication.</title>
        <authorList>
            <consortium name="DOE Joint Genome Institute"/>
            <person name="Corrochano L.M."/>
            <person name="Kuo A."/>
            <person name="Marcet-Houben M."/>
            <person name="Polaino S."/>
            <person name="Salamov A."/>
            <person name="Villalobos J.M."/>
            <person name="Alvarez M.I."/>
            <person name="Avalos J."/>
            <person name="Benito E.P."/>
            <person name="Benoit I."/>
            <person name="Burger G."/>
            <person name="Camino L.P."/>
            <person name="Canovas D."/>
            <person name="Cerda-Olmedo E."/>
            <person name="Cheng J.-F."/>
            <person name="Dominguez A."/>
            <person name="Elias M."/>
            <person name="Eslava A.P."/>
            <person name="Glaser F."/>
            <person name="Grimwood J."/>
            <person name="Gutierrez G."/>
            <person name="Heitman J."/>
            <person name="Henrissat B."/>
            <person name="Iturriaga E.A."/>
            <person name="Lang B.F."/>
            <person name="Lavin J.L."/>
            <person name="Lee S."/>
            <person name="Li W."/>
            <person name="Lindquist E."/>
            <person name="Lopez-Garcia S."/>
            <person name="Luque E.M."/>
            <person name="Marcos A.T."/>
            <person name="Martin J."/>
            <person name="Mccluskey K."/>
            <person name="Medina H.R."/>
            <person name="Miralles-Duran A."/>
            <person name="Miyazaki A."/>
            <person name="Munoz-Torres E."/>
            <person name="Oguiza J.A."/>
            <person name="Ohm R."/>
            <person name="Olmedo M."/>
            <person name="Orejas M."/>
            <person name="Ortiz-Castellanos L."/>
            <person name="Pisabarro A.G."/>
            <person name="Rodriguez-Romero J."/>
            <person name="Ruiz-Herrera J."/>
            <person name="Ruiz-Vazquez R."/>
            <person name="Sanz C."/>
            <person name="Schackwitz W."/>
            <person name="Schmutz J."/>
            <person name="Shahriari M."/>
            <person name="Shelest E."/>
            <person name="Silva-Franco F."/>
            <person name="Soanes D."/>
            <person name="Syed K."/>
            <person name="Tagua V.G."/>
            <person name="Talbot N.J."/>
            <person name="Thon M."/>
            <person name="De Vries R.P."/>
            <person name="Wiebenga A."/>
            <person name="Yadav J.S."/>
            <person name="Braun E.L."/>
            <person name="Baker S."/>
            <person name="Garre V."/>
            <person name="Horwitz B."/>
            <person name="Torres-Martinez S."/>
            <person name="Idnurm A."/>
            <person name="Herrera-Estrella A."/>
            <person name="Gabaldon T."/>
            <person name="Grigoriev I.V."/>
        </authorList>
    </citation>
    <scope>NUCLEOTIDE SEQUENCE [LARGE SCALE GENOMIC DNA]</scope>
    <source>
        <strain evidence="1 2">CBS 277.49</strain>
    </source>
</reference>
<evidence type="ECO:0008006" key="3">
    <source>
        <dbReference type="Google" id="ProtNLM"/>
    </source>
</evidence>
<dbReference type="Proteomes" id="UP000077051">
    <property type="component" value="Unassembled WGS sequence"/>
</dbReference>
<gene>
    <name evidence="1" type="ORF">MUCCIDRAFT_104248</name>
</gene>
<sequence>MAYADDIVCFLASPADLDRLHSHLRVYSAASNALVNFHKTEAISLRSSVRDYDLIWRTLLLQHRITSWHDATSASPIRYLGFQLYTSIAQRNSFLDQLLDKVRVGSSLQPSPSPILVHLLVLATFTFVSQCLTISCSPVLSNLLSGNRFILNIWAAEATITSLDLHHLLTTFCSPHVRSTSDLRIIAATLESIWLYIPLVLYLQ</sequence>
<name>A0A168P8E4_MUCCL</name>
<dbReference type="EMBL" id="AMYB01000001">
    <property type="protein sequence ID" value="OAD07328.1"/>
    <property type="molecule type" value="Genomic_DNA"/>
</dbReference>
<dbReference type="OrthoDB" id="2426083at2759"/>
<evidence type="ECO:0000313" key="2">
    <source>
        <dbReference type="Proteomes" id="UP000077051"/>
    </source>
</evidence>
<accession>A0A168P8E4</accession>
<organism evidence="1 2">
    <name type="scientific">Mucor lusitanicus CBS 277.49</name>
    <dbReference type="NCBI Taxonomy" id="747725"/>
    <lineage>
        <taxon>Eukaryota</taxon>
        <taxon>Fungi</taxon>
        <taxon>Fungi incertae sedis</taxon>
        <taxon>Mucoromycota</taxon>
        <taxon>Mucoromycotina</taxon>
        <taxon>Mucoromycetes</taxon>
        <taxon>Mucorales</taxon>
        <taxon>Mucorineae</taxon>
        <taxon>Mucoraceae</taxon>
        <taxon>Mucor</taxon>
    </lineage>
</organism>
<evidence type="ECO:0000313" key="1">
    <source>
        <dbReference type="EMBL" id="OAD07328.1"/>
    </source>
</evidence>
<comment type="caution">
    <text evidence="1">The sequence shown here is derived from an EMBL/GenBank/DDBJ whole genome shotgun (WGS) entry which is preliminary data.</text>
</comment>
<dbReference type="VEuPathDB" id="FungiDB:MUCCIDRAFT_104248"/>
<protein>
    <recommendedName>
        <fullName evidence="3">Reverse transcriptase domain-containing protein</fullName>
    </recommendedName>
</protein>